<proteinExistence type="predicted"/>
<dbReference type="AlphaFoldDB" id="A0A3S4F483"/>
<name>A0A3S4F483_9PEZI</name>
<accession>A0A3S4F483</accession>
<evidence type="ECO:0000313" key="1">
    <source>
        <dbReference type="EMBL" id="SPQ24071.1"/>
    </source>
</evidence>
<dbReference type="Proteomes" id="UP000289323">
    <property type="component" value="Unassembled WGS sequence"/>
</dbReference>
<protein>
    <submittedName>
        <fullName evidence="1">58aa024b-67ae-4514-b258-730f31ed508d</fullName>
    </submittedName>
</protein>
<gene>
    <name evidence="1" type="ORF">TT172_LOCUS6490</name>
</gene>
<evidence type="ECO:0000313" key="2">
    <source>
        <dbReference type="Proteomes" id="UP000289323"/>
    </source>
</evidence>
<organism evidence="1 2">
    <name type="scientific">Thermothielavioides terrestris</name>
    <dbReference type="NCBI Taxonomy" id="2587410"/>
    <lineage>
        <taxon>Eukaryota</taxon>
        <taxon>Fungi</taxon>
        <taxon>Dikarya</taxon>
        <taxon>Ascomycota</taxon>
        <taxon>Pezizomycotina</taxon>
        <taxon>Sordariomycetes</taxon>
        <taxon>Sordariomycetidae</taxon>
        <taxon>Sordariales</taxon>
        <taxon>Chaetomiaceae</taxon>
        <taxon>Thermothielavioides</taxon>
    </lineage>
</organism>
<sequence>MSDAQVGPAASHLSLRGQGSGLKLLFLN</sequence>
<reference evidence="1 2" key="1">
    <citation type="submission" date="2018-04" db="EMBL/GenBank/DDBJ databases">
        <authorList>
            <person name="Huttner S."/>
            <person name="Dainat J."/>
        </authorList>
    </citation>
    <scope>NUCLEOTIDE SEQUENCE [LARGE SCALE GENOMIC DNA]</scope>
</reference>
<dbReference type="EMBL" id="OUUZ01000011">
    <property type="protein sequence ID" value="SPQ24071.1"/>
    <property type="molecule type" value="Genomic_DNA"/>
</dbReference>